<feature type="compositionally biased region" description="Basic residues" evidence="1">
    <location>
        <begin position="227"/>
        <end position="236"/>
    </location>
</feature>
<evidence type="ECO:0000313" key="3">
    <source>
        <dbReference type="Proteomes" id="UP000762676"/>
    </source>
</evidence>
<feature type="region of interest" description="Disordered" evidence="1">
    <location>
        <begin position="139"/>
        <end position="160"/>
    </location>
</feature>
<feature type="compositionally biased region" description="Acidic residues" evidence="1">
    <location>
        <begin position="196"/>
        <end position="208"/>
    </location>
</feature>
<keyword evidence="3" id="KW-1185">Reference proteome</keyword>
<gene>
    <name evidence="2" type="ORF">ElyMa_003564900</name>
</gene>
<name>A0AAV4EMA4_9GAST</name>
<organism evidence="2 3">
    <name type="scientific">Elysia marginata</name>
    <dbReference type="NCBI Taxonomy" id="1093978"/>
    <lineage>
        <taxon>Eukaryota</taxon>
        <taxon>Metazoa</taxon>
        <taxon>Spiralia</taxon>
        <taxon>Lophotrochozoa</taxon>
        <taxon>Mollusca</taxon>
        <taxon>Gastropoda</taxon>
        <taxon>Heterobranchia</taxon>
        <taxon>Euthyneura</taxon>
        <taxon>Panpulmonata</taxon>
        <taxon>Sacoglossa</taxon>
        <taxon>Placobranchoidea</taxon>
        <taxon>Plakobranchidae</taxon>
        <taxon>Elysia</taxon>
    </lineage>
</organism>
<comment type="caution">
    <text evidence="2">The sequence shown here is derived from an EMBL/GenBank/DDBJ whole genome shotgun (WGS) entry which is preliminary data.</text>
</comment>
<dbReference type="PANTHER" id="PTHR31389">
    <property type="entry name" value="LD39211P"/>
    <property type="match status" value="1"/>
</dbReference>
<protein>
    <submittedName>
        <fullName evidence="2">Uncharacterized protein</fullName>
    </submittedName>
</protein>
<accession>A0AAV4EMA4</accession>
<dbReference type="Proteomes" id="UP000762676">
    <property type="component" value="Unassembled WGS sequence"/>
</dbReference>
<dbReference type="Pfam" id="PF07801">
    <property type="entry name" value="DUF1647"/>
    <property type="match status" value="1"/>
</dbReference>
<dbReference type="InterPro" id="IPR012444">
    <property type="entry name" value="DUF1647"/>
</dbReference>
<proteinExistence type="predicted"/>
<feature type="compositionally biased region" description="Acidic residues" evidence="1">
    <location>
        <begin position="177"/>
        <end position="188"/>
    </location>
</feature>
<sequence length="598" mass="67074">MSLSCPRMWNGLRGNKLLLLLVLILLIAIVTVITQSGVARPGVGHSTTSQSAERGPPSSGGKENGGNDVLDNSQKGKKNQRQKGKEEKTENAGDDTVLSELPMETDNGAGDNDGNARESTGGFFGFVESVANTDWLKPFRPSTFRDPEPAPWDSGFSEDLSAGDVEADVDQNVQNEIEPDTQGETIEEDSGRSSDESNENEDESDDNVSSEQTQTKKPRVRDEKRKAPSKGSRKPSVKSNPAFKFNRIPEKDLFDIFYDKLSKITGKSKKLGDTCFNRRTVSNSCDGGKCRQMKLPAEPEERVKQLIQHPGLRLSAPQHAVLEEMASKVRNSYDVILLTTASSNHFLESQALLQNLHQNVFPVLKNFTLLFYDIGLTAEERSQMEKYCQCQVLSFPFDKLPRYVQNLKCYAWKPLMVKAHVRQANVLLWLDASIRFNGDPSQLQALIQRVKDRGVQIGSSNADTTFRSFRSLYHYFGDEPCMYLGMGQAKATIGGYHNEPFVERAILEPWAACALHQECMCPKNNLSAGCAESKKVAEEYLHNNGPIIYGLCHRFDQSTITLILHKLYQQNYPWVMMNVHEYGDILRDHQVEYFKGLK</sequence>
<reference evidence="2 3" key="1">
    <citation type="journal article" date="2021" name="Elife">
        <title>Chloroplast acquisition without the gene transfer in kleptoplastic sea slugs, Plakobranchus ocellatus.</title>
        <authorList>
            <person name="Maeda T."/>
            <person name="Takahashi S."/>
            <person name="Yoshida T."/>
            <person name="Shimamura S."/>
            <person name="Takaki Y."/>
            <person name="Nagai Y."/>
            <person name="Toyoda A."/>
            <person name="Suzuki Y."/>
            <person name="Arimoto A."/>
            <person name="Ishii H."/>
            <person name="Satoh N."/>
            <person name="Nishiyama T."/>
            <person name="Hasebe M."/>
            <person name="Maruyama T."/>
            <person name="Minagawa J."/>
            <person name="Obokata J."/>
            <person name="Shigenobu S."/>
        </authorList>
    </citation>
    <scope>NUCLEOTIDE SEQUENCE [LARGE SCALE GENOMIC DNA]</scope>
</reference>
<dbReference type="PANTHER" id="PTHR31389:SF4">
    <property type="entry name" value="LD39211P"/>
    <property type="match status" value="1"/>
</dbReference>
<feature type="region of interest" description="Disordered" evidence="1">
    <location>
        <begin position="173"/>
        <end position="243"/>
    </location>
</feature>
<dbReference type="AlphaFoldDB" id="A0AAV4EMA4"/>
<dbReference type="EMBL" id="BMAT01007301">
    <property type="protein sequence ID" value="GFR61749.1"/>
    <property type="molecule type" value="Genomic_DNA"/>
</dbReference>
<feature type="region of interest" description="Disordered" evidence="1">
    <location>
        <begin position="39"/>
        <end position="121"/>
    </location>
</feature>
<evidence type="ECO:0000256" key="1">
    <source>
        <dbReference type="SAM" id="MobiDB-lite"/>
    </source>
</evidence>
<evidence type="ECO:0000313" key="2">
    <source>
        <dbReference type="EMBL" id="GFR61749.1"/>
    </source>
</evidence>